<dbReference type="Pfam" id="PF25137">
    <property type="entry name" value="ADH_Fe_C"/>
    <property type="match status" value="1"/>
</dbReference>
<dbReference type="PANTHER" id="PTHR11496">
    <property type="entry name" value="ALCOHOL DEHYDROGENASE"/>
    <property type="match status" value="1"/>
</dbReference>
<evidence type="ECO:0000313" key="4">
    <source>
        <dbReference type="EMBL" id="CUN99522.1"/>
    </source>
</evidence>
<evidence type="ECO:0000313" key="5">
    <source>
        <dbReference type="Proteomes" id="UP000095651"/>
    </source>
</evidence>
<accession>A0A174BEU9</accession>
<dbReference type="Gene3D" id="1.20.1090.10">
    <property type="entry name" value="Dehydroquinate synthase-like - alpha domain"/>
    <property type="match status" value="1"/>
</dbReference>
<dbReference type="Gene3D" id="3.40.50.1970">
    <property type="match status" value="1"/>
</dbReference>
<dbReference type="EMBL" id="CYZE01000003">
    <property type="protein sequence ID" value="CUN99522.1"/>
    <property type="molecule type" value="Genomic_DNA"/>
</dbReference>
<dbReference type="PROSITE" id="PS00913">
    <property type="entry name" value="ADH_IRON_1"/>
    <property type="match status" value="1"/>
</dbReference>
<protein>
    <submittedName>
        <fullName evidence="4">Iron-containing alcohol dehydrogenase</fullName>
    </submittedName>
</protein>
<dbReference type="InterPro" id="IPR001670">
    <property type="entry name" value="ADH_Fe/GldA"/>
</dbReference>
<sequence length="379" mass="40888">MEQFIMKTKVYLGEASLETLRDMGIKKAFVICDPFMKSSHKVDMVTDLLEEAGAEFSVFAEVVPDPTIAVVTKAIEQMLVCRPDAVIALGGGSAIDTAKAAGLLYSGMSQSERPELIAIPTTSGTGSEVTSFAVISDPEKQAKYPLVDDSMVPDTALLDPRFTVSVPPHITADTGMDVLTHALEAYVSTDAGDFTDACAEKAIRLVWRYLKTAVEDGNSMEAREKMHNASCLAGVAFNGASLGICHSLAHALGGRFHIPHGRSNAMLLCHVIAYNAGLDTPGETAALKRYVEVANMLGISAGTDKATVHGLIRQIRILMNQIHIPQYITECGVDREEFLEAADDMAQLALDDNCTVTNPRKPSKEELENLYRCLCKGGY</sequence>
<dbReference type="GO" id="GO:0004022">
    <property type="term" value="F:alcohol dehydrogenase (NAD+) activity"/>
    <property type="evidence" value="ECO:0007669"/>
    <property type="project" value="TreeGrafter"/>
</dbReference>
<reference evidence="4 5" key="1">
    <citation type="submission" date="2015-09" db="EMBL/GenBank/DDBJ databases">
        <authorList>
            <consortium name="Pathogen Informatics"/>
        </authorList>
    </citation>
    <scope>NUCLEOTIDE SEQUENCE [LARGE SCALE GENOMIC DNA]</scope>
    <source>
        <strain evidence="4 5">2789STDY5608850</strain>
    </source>
</reference>
<evidence type="ECO:0000259" key="2">
    <source>
        <dbReference type="Pfam" id="PF00465"/>
    </source>
</evidence>
<feature type="domain" description="Alcohol dehydrogenase iron-type/glycerol dehydrogenase GldA" evidence="2">
    <location>
        <begin position="9"/>
        <end position="160"/>
    </location>
</feature>
<dbReference type="Pfam" id="PF00465">
    <property type="entry name" value="Fe-ADH"/>
    <property type="match status" value="1"/>
</dbReference>
<dbReference type="InterPro" id="IPR039697">
    <property type="entry name" value="Alcohol_dehydrogenase_Fe"/>
</dbReference>
<proteinExistence type="predicted"/>
<dbReference type="FunFam" id="3.40.50.1970:FF:000003">
    <property type="entry name" value="Alcohol dehydrogenase, iron-containing"/>
    <property type="match status" value="1"/>
</dbReference>
<dbReference type="InterPro" id="IPR018211">
    <property type="entry name" value="ADH_Fe_CS"/>
</dbReference>
<dbReference type="PANTHER" id="PTHR11496:SF83">
    <property type="entry name" value="HYDROXYACID-OXOACID TRANSHYDROGENASE, MITOCHONDRIAL"/>
    <property type="match status" value="1"/>
</dbReference>
<dbReference type="SUPFAM" id="SSF56796">
    <property type="entry name" value="Dehydroquinate synthase-like"/>
    <property type="match status" value="1"/>
</dbReference>
<dbReference type="RefSeq" id="WP_055654043.1">
    <property type="nucleotide sequence ID" value="NZ_CABIXC010000003.1"/>
</dbReference>
<evidence type="ECO:0000256" key="1">
    <source>
        <dbReference type="ARBA" id="ARBA00023002"/>
    </source>
</evidence>
<organism evidence="4 5">
    <name type="scientific">Hungatella hathewayi</name>
    <dbReference type="NCBI Taxonomy" id="154046"/>
    <lineage>
        <taxon>Bacteria</taxon>
        <taxon>Bacillati</taxon>
        <taxon>Bacillota</taxon>
        <taxon>Clostridia</taxon>
        <taxon>Lachnospirales</taxon>
        <taxon>Lachnospiraceae</taxon>
        <taxon>Hungatella</taxon>
    </lineage>
</organism>
<dbReference type="InterPro" id="IPR056798">
    <property type="entry name" value="ADH_Fe_C"/>
</dbReference>
<dbReference type="FunFam" id="1.20.1090.10:FF:000001">
    <property type="entry name" value="Aldehyde-alcohol dehydrogenase"/>
    <property type="match status" value="1"/>
</dbReference>
<gene>
    <name evidence="4" type="primary">adhE_2</name>
    <name evidence="4" type="ORF">ERS852407_01584</name>
</gene>
<dbReference type="CDD" id="cd08180">
    <property type="entry name" value="PDD"/>
    <property type="match status" value="1"/>
</dbReference>
<keyword evidence="1" id="KW-0560">Oxidoreductase</keyword>
<dbReference type="Proteomes" id="UP000095651">
    <property type="component" value="Unassembled WGS sequence"/>
</dbReference>
<dbReference type="AlphaFoldDB" id="A0A174BEU9"/>
<name>A0A174BEU9_9FIRM</name>
<feature type="domain" description="Fe-containing alcohol dehydrogenase-like C-terminal" evidence="3">
    <location>
        <begin position="171"/>
        <end position="372"/>
    </location>
</feature>
<evidence type="ECO:0000259" key="3">
    <source>
        <dbReference type="Pfam" id="PF25137"/>
    </source>
</evidence>
<dbReference type="GO" id="GO:0046872">
    <property type="term" value="F:metal ion binding"/>
    <property type="evidence" value="ECO:0007669"/>
    <property type="project" value="InterPro"/>
</dbReference>